<dbReference type="EMBL" id="CM042882">
    <property type="protein sequence ID" value="KAI4380087.1"/>
    <property type="molecule type" value="Genomic_DNA"/>
</dbReference>
<gene>
    <name evidence="1" type="ORF">MLD38_006313</name>
</gene>
<dbReference type="Proteomes" id="UP001057402">
    <property type="component" value="Chromosome 3"/>
</dbReference>
<reference evidence="2" key="1">
    <citation type="journal article" date="2023" name="Front. Plant Sci.">
        <title>Chromosomal-level genome assembly of Melastoma candidum provides insights into trichome evolution.</title>
        <authorList>
            <person name="Zhong Y."/>
            <person name="Wu W."/>
            <person name="Sun C."/>
            <person name="Zou P."/>
            <person name="Liu Y."/>
            <person name="Dai S."/>
            <person name="Zhou R."/>
        </authorList>
    </citation>
    <scope>NUCLEOTIDE SEQUENCE [LARGE SCALE GENOMIC DNA]</scope>
</reference>
<evidence type="ECO:0000313" key="2">
    <source>
        <dbReference type="Proteomes" id="UP001057402"/>
    </source>
</evidence>
<keyword evidence="2" id="KW-1185">Reference proteome</keyword>
<sequence length="308" mass="33763">MVFGINRHDSVNTTNTREKTEMNTTVQNTKAEIGLQIMLDSNGLTTKQLANIESILHKGRKHHYIGSCVHILILFYACNMAKLGLSSVGGAAPTCADWDDVRLQAVFRLSNTRQFESEQVEPDIPGNTRGVVNLVSEQLQWAKNKLKVMDTGECCCHGRHWSRPPAATIDVAATVKSKAHAATLDVGQARIWEEAGPSTSSPKVDVQVGLRMQSESLEDSRTSVGNGKKQSPKSNQGSETMERAVDAVVDKMTVSLDVRSVDREVDLQKVEDVHVHCVKGEENKHALDITNVLDNEAMQDDGFTKVSG</sequence>
<accession>A0ACB9RNP3</accession>
<comment type="caution">
    <text evidence="1">The sequence shown here is derived from an EMBL/GenBank/DDBJ whole genome shotgun (WGS) entry which is preliminary data.</text>
</comment>
<evidence type="ECO:0000313" key="1">
    <source>
        <dbReference type="EMBL" id="KAI4380087.1"/>
    </source>
</evidence>
<organism evidence="1 2">
    <name type="scientific">Melastoma candidum</name>
    <dbReference type="NCBI Taxonomy" id="119954"/>
    <lineage>
        <taxon>Eukaryota</taxon>
        <taxon>Viridiplantae</taxon>
        <taxon>Streptophyta</taxon>
        <taxon>Embryophyta</taxon>
        <taxon>Tracheophyta</taxon>
        <taxon>Spermatophyta</taxon>
        <taxon>Magnoliopsida</taxon>
        <taxon>eudicotyledons</taxon>
        <taxon>Gunneridae</taxon>
        <taxon>Pentapetalae</taxon>
        <taxon>rosids</taxon>
        <taxon>malvids</taxon>
        <taxon>Myrtales</taxon>
        <taxon>Melastomataceae</taxon>
        <taxon>Melastomatoideae</taxon>
        <taxon>Melastomateae</taxon>
        <taxon>Melastoma</taxon>
    </lineage>
</organism>
<name>A0ACB9RNP3_9MYRT</name>
<proteinExistence type="predicted"/>
<protein>
    <submittedName>
        <fullName evidence="1">Uncharacterized protein</fullName>
    </submittedName>
</protein>